<protein>
    <submittedName>
        <fullName evidence="1">Uncharacterized protein</fullName>
    </submittedName>
</protein>
<reference evidence="1 2" key="1">
    <citation type="submission" date="2017-06" db="EMBL/GenBank/DDBJ databases">
        <title>Genome sequencing of cyanobaciteial culture collection at National Institute for Environmental Studies (NIES).</title>
        <authorList>
            <person name="Hirose Y."/>
            <person name="Shimura Y."/>
            <person name="Fujisawa T."/>
            <person name="Nakamura Y."/>
            <person name="Kawachi M."/>
        </authorList>
    </citation>
    <scope>NUCLEOTIDE SEQUENCE [LARGE SCALE GENOMIC DNA]</scope>
    <source>
        <strain evidence="1 2">NIES-267</strain>
    </source>
</reference>
<evidence type="ECO:0000313" key="1">
    <source>
        <dbReference type="EMBL" id="BAY87154.1"/>
    </source>
</evidence>
<evidence type="ECO:0000313" key="2">
    <source>
        <dbReference type="Proteomes" id="UP000218418"/>
    </source>
</evidence>
<organism evidence="1 2">
    <name type="scientific">Calothrix parasitica NIES-267</name>
    <dbReference type="NCBI Taxonomy" id="1973488"/>
    <lineage>
        <taxon>Bacteria</taxon>
        <taxon>Bacillati</taxon>
        <taxon>Cyanobacteriota</taxon>
        <taxon>Cyanophyceae</taxon>
        <taxon>Nostocales</taxon>
        <taxon>Calotrichaceae</taxon>
        <taxon>Calothrix</taxon>
    </lineage>
</organism>
<name>A0A1Z4M0X8_9CYAN</name>
<dbReference type="EMBL" id="AP018227">
    <property type="protein sequence ID" value="BAY87154.1"/>
    <property type="molecule type" value="Genomic_DNA"/>
</dbReference>
<proteinExistence type="predicted"/>
<dbReference type="AlphaFoldDB" id="A0A1Z4M0X8"/>
<sequence length="70" mass="8378">MRDDAVFHSSLQVQKTTSLLLYKILNKLYRNFRVVKNSTTCISMVFRFNFYSIRELKLVLVFEKLEKVTI</sequence>
<gene>
    <name evidence="1" type="ORF">NIES267_66720</name>
</gene>
<dbReference type="Proteomes" id="UP000218418">
    <property type="component" value="Chromosome"/>
</dbReference>
<accession>A0A1Z4M0X8</accession>
<keyword evidence="2" id="KW-1185">Reference proteome</keyword>